<dbReference type="AlphaFoldDB" id="A0A835TYB0"/>
<dbReference type="Pfam" id="PF14774">
    <property type="entry name" value="FAM177"/>
    <property type="match status" value="2"/>
</dbReference>
<feature type="region of interest" description="Disordered" evidence="1">
    <location>
        <begin position="95"/>
        <end position="133"/>
    </location>
</feature>
<gene>
    <name evidence="3" type="ORF">IHE44_0013848</name>
    <name evidence="2" type="ORF">IHE44_011936</name>
</gene>
<reference evidence="3 4" key="2">
    <citation type="journal article" date="2021" name="J. Hered.">
        <title>Feather Gene Expression Elucidates the Developmental Basis of Plumage Iridescence in African Starlings.</title>
        <authorList>
            <person name="Rubenstein D.R."/>
            <person name="Corvelo A."/>
            <person name="MacManes M.D."/>
            <person name="Maia R."/>
            <person name="Narzisi G."/>
            <person name="Rousaki A."/>
            <person name="Vandenabeele P."/>
            <person name="Shawkey M.D."/>
            <person name="Solomon J."/>
        </authorList>
    </citation>
    <scope>NUCLEOTIDE SEQUENCE [LARGE SCALE GENOMIC DNA]</scope>
    <source>
        <strain evidence="3">SS15</strain>
    </source>
</reference>
<reference evidence="2" key="1">
    <citation type="submission" date="2020-10" db="EMBL/GenBank/DDBJ databases">
        <title>Feather gene expression reveals the developmental basis of iridescence in African starlings.</title>
        <authorList>
            <person name="Rubenstein D.R."/>
        </authorList>
    </citation>
    <scope>NUCLEOTIDE SEQUENCE</scope>
    <source>
        <strain evidence="2">SS15</strain>
        <tissue evidence="2">Liver</tissue>
    </source>
</reference>
<name>A0A835TYB0_9PASS</name>
<feature type="compositionally biased region" description="Acidic residues" evidence="1">
    <location>
        <begin position="37"/>
        <end position="49"/>
    </location>
</feature>
<dbReference type="PANTHER" id="PTHR31206">
    <property type="entry name" value="LP10445P"/>
    <property type="match status" value="1"/>
</dbReference>
<reference evidence="3" key="3">
    <citation type="submission" date="2022-01" db="EMBL/GenBank/DDBJ databases">
        <authorList>
            <person name="Rubenstein D.R."/>
        </authorList>
    </citation>
    <scope>NUCLEOTIDE SEQUENCE</scope>
    <source>
        <strain evidence="3">SS15</strain>
        <tissue evidence="3">Liver</tissue>
    </source>
</reference>
<feature type="region of interest" description="Disordered" evidence="1">
    <location>
        <begin position="36"/>
        <end position="56"/>
    </location>
</feature>
<dbReference type="InterPro" id="IPR028260">
    <property type="entry name" value="FAM177"/>
</dbReference>
<keyword evidence="4" id="KW-1185">Reference proteome</keyword>
<dbReference type="OrthoDB" id="45963at2759"/>
<evidence type="ECO:0000313" key="3">
    <source>
        <dbReference type="EMBL" id="KAI1237762.1"/>
    </source>
</evidence>
<evidence type="ECO:0000256" key="1">
    <source>
        <dbReference type="SAM" id="MobiDB-lite"/>
    </source>
</evidence>
<dbReference type="EMBL" id="JADDUC010000058">
    <property type="protein sequence ID" value="KAG0120769.1"/>
    <property type="molecule type" value="Genomic_DNA"/>
</dbReference>
<evidence type="ECO:0000313" key="2">
    <source>
        <dbReference type="EMBL" id="KAG0120769.1"/>
    </source>
</evidence>
<evidence type="ECO:0008006" key="5">
    <source>
        <dbReference type="Google" id="ProtNLM"/>
    </source>
</evidence>
<evidence type="ECO:0000313" key="4">
    <source>
        <dbReference type="Proteomes" id="UP000618051"/>
    </source>
</evidence>
<proteinExistence type="predicted"/>
<protein>
    <recommendedName>
        <fullName evidence="5">Family with sequence similarity 177 member A1</fullName>
    </recommendedName>
</protein>
<dbReference type="PANTHER" id="PTHR31206:SF5">
    <property type="entry name" value="PROTEIN FAM177A1"/>
    <property type="match status" value="1"/>
</dbReference>
<dbReference type="Proteomes" id="UP000618051">
    <property type="component" value="Unassembled WGS sequence"/>
</dbReference>
<feature type="compositionally biased region" description="Basic and acidic residues" evidence="1">
    <location>
        <begin position="95"/>
        <end position="116"/>
    </location>
</feature>
<dbReference type="EMBL" id="JADDUC020000007">
    <property type="protein sequence ID" value="KAI1237762.1"/>
    <property type="molecule type" value="Genomic_DNA"/>
</dbReference>
<organism evidence="2">
    <name type="scientific">Lamprotornis superbus</name>
    <dbReference type="NCBI Taxonomy" id="245042"/>
    <lineage>
        <taxon>Eukaryota</taxon>
        <taxon>Metazoa</taxon>
        <taxon>Chordata</taxon>
        <taxon>Craniata</taxon>
        <taxon>Vertebrata</taxon>
        <taxon>Euteleostomi</taxon>
        <taxon>Archelosauria</taxon>
        <taxon>Archosauria</taxon>
        <taxon>Dinosauria</taxon>
        <taxon>Saurischia</taxon>
        <taxon>Theropoda</taxon>
        <taxon>Coelurosauria</taxon>
        <taxon>Aves</taxon>
        <taxon>Neognathae</taxon>
        <taxon>Neoaves</taxon>
        <taxon>Telluraves</taxon>
        <taxon>Australaves</taxon>
        <taxon>Passeriformes</taxon>
        <taxon>Sturnidae</taxon>
        <taxon>Lamprotornis</taxon>
    </lineage>
</organism>
<sequence>MRQLSKGDSGFENVELGVIGKKKKIPRRVIHFASGETMEEYSTDEEEDEQEKKDLLPPVDPVVCDFLGEKIASVLGISTPKYQYAIDEYYRMKREAEEEEQENKMSEEAERQHQEQQNKPQAEAPVQTDQPGATACSSFVNLAHQIEISMDTGSSHSKSRIINISSVVIITCHKDLSVLGMQSQQLHEGA</sequence>
<accession>A0A835TYB0</accession>
<comment type="caution">
    <text evidence="2">The sequence shown here is derived from an EMBL/GenBank/DDBJ whole genome shotgun (WGS) entry which is preliminary data.</text>
</comment>